<reference evidence="2 3" key="1">
    <citation type="journal article" date="2018" name="MBio">
        <title>Comparative Genomics Reveals the Core Gene Toolbox for the Fungus-Insect Symbiosis.</title>
        <authorList>
            <person name="Wang Y."/>
            <person name="Stata M."/>
            <person name="Wang W."/>
            <person name="Stajich J.E."/>
            <person name="White M.M."/>
            <person name="Moncalvo J.M."/>
        </authorList>
    </citation>
    <scope>NUCLEOTIDE SEQUENCE [LARGE SCALE GENOMIC DNA]</scope>
    <source>
        <strain evidence="2 3">SWE-8-4</strain>
    </source>
</reference>
<feature type="signal peptide" evidence="1">
    <location>
        <begin position="1"/>
        <end position="21"/>
    </location>
</feature>
<feature type="non-terminal residue" evidence="2">
    <location>
        <position position="577"/>
    </location>
</feature>
<feature type="chain" id="PRO_5015619344" evidence="1">
    <location>
        <begin position="22"/>
        <end position="577"/>
    </location>
</feature>
<organism evidence="2 3">
    <name type="scientific">Smittium simulii</name>
    <dbReference type="NCBI Taxonomy" id="133385"/>
    <lineage>
        <taxon>Eukaryota</taxon>
        <taxon>Fungi</taxon>
        <taxon>Fungi incertae sedis</taxon>
        <taxon>Zoopagomycota</taxon>
        <taxon>Kickxellomycotina</taxon>
        <taxon>Harpellomycetes</taxon>
        <taxon>Harpellales</taxon>
        <taxon>Legeriomycetaceae</taxon>
        <taxon>Smittium</taxon>
    </lineage>
</organism>
<dbReference type="AlphaFoldDB" id="A0A2T9Y877"/>
<protein>
    <submittedName>
        <fullName evidence="2">Uncharacterized protein</fullName>
    </submittedName>
</protein>
<dbReference type="EMBL" id="MBFR01000379">
    <property type="protein sequence ID" value="PVU88514.1"/>
    <property type="molecule type" value="Genomic_DNA"/>
</dbReference>
<gene>
    <name evidence="2" type="ORF">BB561_005817</name>
</gene>
<accession>A0A2T9Y877</accession>
<evidence type="ECO:0000313" key="3">
    <source>
        <dbReference type="Proteomes" id="UP000245383"/>
    </source>
</evidence>
<keyword evidence="3" id="KW-1185">Reference proteome</keyword>
<sequence length="577" mass="65064">MLLKTLLFFLLNLALTKGIVALISANISSIQHNDTARSVLRLSELDTFLMGSVESSSIKNWDISYTDEIVCVIDDSTPTRPRSVAFEPNRNLTIGKPAVQDSLPKRQQWTWRLVLGNIAHCLKNYGLLWEFTKKLCGQKSYFTYKNDGNLCLKFLRIDAECGESSRIARVNACYCGFHRGRDIDALQFLKIFDKFHKDYDGSIRSVYEGSIKSDYESLPSGNERSVGLTVDCTNYENIFSTLKRLSGKFTETKENSLNVSTWAKKFKLVAEIKKWDEATQLKVLELWLGGKSSECFQRGIKSLISLAPEANESIPSYNARFTKLWGNIPTSNYTDALIRDTYLSVLAILDQDLSKASKPGNLDKAIKVLKKLAKKKLKANQGSLIPRQISDAPASISNVKLFRLKPEPIQNMGIEIKALEKTNSKNYLLYNQNTLEDLPKTFAIVLVAGEDHSIEYKVLKQLSISPAELSNPHYIQPVRGPIIALNHKARLEIKIYEDFAIGANFFAMSDCKLAESLRGSQQYNEQPTAISSPKIFAEKGNKLPGIFVTLGISNMFSKEKNRWISFLRRLPPVEQKN</sequence>
<dbReference type="OrthoDB" id="10673683at2759"/>
<name>A0A2T9Y877_9FUNG</name>
<evidence type="ECO:0000256" key="1">
    <source>
        <dbReference type="SAM" id="SignalP"/>
    </source>
</evidence>
<comment type="caution">
    <text evidence="2">The sequence shown here is derived from an EMBL/GenBank/DDBJ whole genome shotgun (WGS) entry which is preliminary data.</text>
</comment>
<evidence type="ECO:0000313" key="2">
    <source>
        <dbReference type="EMBL" id="PVU88514.1"/>
    </source>
</evidence>
<proteinExistence type="predicted"/>
<dbReference type="Proteomes" id="UP000245383">
    <property type="component" value="Unassembled WGS sequence"/>
</dbReference>
<keyword evidence="1" id="KW-0732">Signal</keyword>